<evidence type="ECO:0000313" key="4">
    <source>
        <dbReference type="EMBL" id="MVN77960.1"/>
    </source>
</evidence>
<reference evidence="4 5" key="1">
    <citation type="submission" date="2019-12" db="EMBL/GenBank/DDBJ databases">
        <title>Hymenobacter sp. HMF4947 Genome sequencing and assembly.</title>
        <authorList>
            <person name="Kang H."/>
            <person name="Cha I."/>
            <person name="Kim H."/>
            <person name="Joh K."/>
        </authorList>
    </citation>
    <scope>NUCLEOTIDE SEQUENCE [LARGE SCALE GENOMIC DNA]</scope>
    <source>
        <strain evidence="4 5">HMF4947</strain>
    </source>
</reference>
<name>A0A7K1THQ9_9BACT</name>
<comment type="similarity">
    <text evidence="1">Belongs to the CvfB family.</text>
</comment>
<dbReference type="Gene3D" id="2.40.50.140">
    <property type="entry name" value="Nucleic acid-binding proteins"/>
    <property type="match status" value="1"/>
</dbReference>
<evidence type="ECO:0000259" key="2">
    <source>
        <dbReference type="Pfam" id="PF13509"/>
    </source>
</evidence>
<dbReference type="PANTHER" id="PTHR37296">
    <property type="entry name" value="CONSERVED VIRULENCE FACTOR B"/>
    <property type="match status" value="1"/>
</dbReference>
<feature type="domain" description="Conserved virulence factor B first S1" evidence="2">
    <location>
        <begin position="3"/>
        <end position="61"/>
    </location>
</feature>
<dbReference type="EMBL" id="WQKZ01000004">
    <property type="protein sequence ID" value="MVN77960.1"/>
    <property type="molecule type" value="Genomic_DNA"/>
</dbReference>
<dbReference type="InterPro" id="IPR039566">
    <property type="entry name" value="CvfB_S1_st"/>
</dbReference>
<evidence type="ECO:0000256" key="1">
    <source>
        <dbReference type="PIRNR" id="PIRNR012524"/>
    </source>
</evidence>
<dbReference type="RefSeq" id="WP_157567618.1">
    <property type="nucleotide sequence ID" value="NZ_WQKZ01000004.1"/>
</dbReference>
<dbReference type="InterPro" id="IPR036388">
    <property type="entry name" value="WH-like_DNA-bd_sf"/>
</dbReference>
<feature type="domain" description="Conserved virulence factor B-like winged helix" evidence="3">
    <location>
        <begin position="218"/>
        <end position="274"/>
    </location>
</feature>
<dbReference type="InterPro" id="IPR014464">
    <property type="entry name" value="CvfB_fam"/>
</dbReference>
<dbReference type="Gene3D" id="1.10.10.10">
    <property type="entry name" value="Winged helix-like DNA-binding domain superfamily/Winged helix DNA-binding domain"/>
    <property type="match status" value="1"/>
</dbReference>
<dbReference type="Pfam" id="PF17783">
    <property type="entry name" value="WHD_CvfB"/>
    <property type="match status" value="1"/>
</dbReference>
<keyword evidence="5" id="KW-1185">Reference proteome</keyword>
<sequence length="278" mass="30364">MRLGDFNDLEIAREVSIGFYLTSDDGDLLLPEKYRPVGAHVGDVIRVFVYRDSEDRLIATTLEPLAVVDSFAALTVRDVGAPGAFLDWGLEKDLLLPHANQRQAVRVGDRVLVYVYLDEATDRLVASAKWQQFLSPEPFEGAVGAAVQVLVAEETPLGYSVIINGTHAGLLYGNEVFRPLRIGELLPGHVRLIRPDGKLDVRLGQAGYDEVESAAGLVLAALRARPDGRLPLGDKSLADDVYRRLGMSKKVFKKALGSLYKQGLVELGPEETRLAVSS</sequence>
<dbReference type="InterPro" id="IPR012340">
    <property type="entry name" value="NA-bd_OB-fold"/>
</dbReference>
<organism evidence="4 5">
    <name type="scientific">Hymenobacter ginkgonis</name>
    <dbReference type="NCBI Taxonomy" id="2682976"/>
    <lineage>
        <taxon>Bacteria</taxon>
        <taxon>Pseudomonadati</taxon>
        <taxon>Bacteroidota</taxon>
        <taxon>Cytophagia</taxon>
        <taxon>Cytophagales</taxon>
        <taxon>Hymenobacteraceae</taxon>
        <taxon>Hymenobacter</taxon>
    </lineage>
</organism>
<dbReference type="AlphaFoldDB" id="A0A7K1THQ9"/>
<comment type="caution">
    <text evidence="4">The sequence shown here is derived from an EMBL/GenBank/DDBJ whole genome shotgun (WGS) entry which is preliminary data.</text>
</comment>
<proteinExistence type="inferred from homology"/>
<protein>
    <submittedName>
        <fullName evidence="4">GntR family transcriptional regulator</fullName>
    </submittedName>
</protein>
<dbReference type="PIRSF" id="PIRSF012524">
    <property type="entry name" value="YitL_S1"/>
    <property type="match status" value="1"/>
</dbReference>
<dbReference type="InterPro" id="IPR040764">
    <property type="entry name" value="CvfB_WH"/>
</dbReference>
<dbReference type="Pfam" id="PF13509">
    <property type="entry name" value="S1_2"/>
    <property type="match status" value="2"/>
</dbReference>
<accession>A0A7K1THQ9</accession>
<dbReference type="PANTHER" id="PTHR37296:SF1">
    <property type="entry name" value="CONSERVED VIRULENCE FACTOR B"/>
    <property type="match status" value="1"/>
</dbReference>
<evidence type="ECO:0000313" key="5">
    <source>
        <dbReference type="Proteomes" id="UP000441336"/>
    </source>
</evidence>
<dbReference type="Proteomes" id="UP000441336">
    <property type="component" value="Unassembled WGS sequence"/>
</dbReference>
<gene>
    <name evidence="4" type="ORF">GO988_16645</name>
</gene>
<evidence type="ECO:0000259" key="3">
    <source>
        <dbReference type="Pfam" id="PF17783"/>
    </source>
</evidence>
<feature type="domain" description="Conserved virulence factor B first S1" evidence="2">
    <location>
        <begin position="73"/>
        <end position="128"/>
    </location>
</feature>